<evidence type="ECO:0000256" key="3">
    <source>
        <dbReference type="ARBA" id="ARBA00023274"/>
    </source>
</evidence>
<dbReference type="SUPFAM" id="SSF143034">
    <property type="entry name" value="L35p-like"/>
    <property type="match status" value="1"/>
</dbReference>
<reference evidence="4 5" key="1">
    <citation type="submission" date="2017-09" db="EMBL/GenBank/DDBJ databases">
        <title>Depth-based differentiation of microbial function through sediment-hosted aquifers and enrichment of novel symbionts in the deep terrestrial subsurface.</title>
        <authorList>
            <person name="Probst A.J."/>
            <person name="Ladd B."/>
            <person name="Jarett J.K."/>
            <person name="Geller-Mcgrath D.E."/>
            <person name="Sieber C.M."/>
            <person name="Emerson J.B."/>
            <person name="Anantharaman K."/>
            <person name="Thomas B.C."/>
            <person name="Malmstrom R."/>
            <person name="Stieglmeier M."/>
            <person name="Klingl A."/>
            <person name="Woyke T."/>
            <person name="Ryan C.M."/>
            <person name="Banfield J.F."/>
        </authorList>
    </citation>
    <scope>NUCLEOTIDE SEQUENCE [LARGE SCALE GENOMIC DNA]</scope>
    <source>
        <strain evidence="4">CG11_big_fil_rev_8_21_14_0_20_40_15</strain>
    </source>
</reference>
<dbReference type="InterPro" id="IPR021137">
    <property type="entry name" value="Ribosomal_bL35-like"/>
</dbReference>
<dbReference type="Gene3D" id="4.10.410.60">
    <property type="match status" value="1"/>
</dbReference>
<keyword evidence="3" id="KW-0687">Ribonucleoprotein</keyword>
<comment type="similarity">
    <text evidence="1">Belongs to the bacterial ribosomal protein bL35 family.</text>
</comment>
<evidence type="ECO:0008006" key="6">
    <source>
        <dbReference type="Google" id="ProtNLM"/>
    </source>
</evidence>
<dbReference type="AlphaFoldDB" id="A0A2H0KSA9"/>
<dbReference type="Pfam" id="PF01632">
    <property type="entry name" value="Ribosomal_L35p"/>
    <property type="match status" value="1"/>
</dbReference>
<comment type="caution">
    <text evidence="4">The sequence shown here is derived from an EMBL/GenBank/DDBJ whole genome shotgun (WGS) entry which is preliminary data.</text>
</comment>
<evidence type="ECO:0000313" key="4">
    <source>
        <dbReference type="EMBL" id="PIQ75016.1"/>
    </source>
</evidence>
<evidence type="ECO:0000313" key="5">
    <source>
        <dbReference type="Proteomes" id="UP000229317"/>
    </source>
</evidence>
<accession>A0A2H0KSA9</accession>
<gene>
    <name evidence="4" type="ORF">COV84_03510</name>
</gene>
<evidence type="ECO:0000256" key="1">
    <source>
        <dbReference type="ARBA" id="ARBA00006598"/>
    </source>
</evidence>
<proteinExistence type="inferred from homology"/>
<evidence type="ECO:0000256" key="2">
    <source>
        <dbReference type="ARBA" id="ARBA00022980"/>
    </source>
</evidence>
<protein>
    <recommendedName>
        <fullName evidence="6">50S ribosomal protein L35</fullName>
    </recommendedName>
</protein>
<dbReference type="GO" id="GO:0003735">
    <property type="term" value="F:structural constituent of ribosome"/>
    <property type="evidence" value="ECO:0007669"/>
    <property type="project" value="InterPro"/>
</dbReference>
<dbReference type="GO" id="GO:1990904">
    <property type="term" value="C:ribonucleoprotein complex"/>
    <property type="evidence" value="ECO:0007669"/>
    <property type="project" value="UniProtKB-KW"/>
</dbReference>
<dbReference type="GO" id="GO:0005840">
    <property type="term" value="C:ribosome"/>
    <property type="evidence" value="ECO:0007669"/>
    <property type="project" value="UniProtKB-KW"/>
</dbReference>
<dbReference type="Proteomes" id="UP000229317">
    <property type="component" value="Unassembled WGS sequence"/>
</dbReference>
<dbReference type="GO" id="GO:0006412">
    <property type="term" value="P:translation"/>
    <property type="evidence" value="ECO:0007669"/>
    <property type="project" value="InterPro"/>
</dbReference>
<dbReference type="InterPro" id="IPR037229">
    <property type="entry name" value="Ribosomal_bL35_sf"/>
</dbReference>
<name>A0A2H0KSA9_9BACT</name>
<keyword evidence="2" id="KW-0689">Ribosomal protein</keyword>
<sequence>MNKALMKRFKITRTGKALHRPAGQNHFLAKKSGNKTRSGRIKKNYIFLSKTLRSTIN</sequence>
<dbReference type="EMBL" id="PCVO01000052">
    <property type="protein sequence ID" value="PIQ75016.1"/>
    <property type="molecule type" value="Genomic_DNA"/>
</dbReference>
<organism evidence="4 5">
    <name type="scientific">Candidatus Portnoybacteria bacterium CG11_big_fil_rev_8_21_14_0_20_40_15</name>
    <dbReference type="NCBI Taxonomy" id="1974817"/>
    <lineage>
        <taxon>Bacteria</taxon>
        <taxon>Candidatus Portnoyibacteriota</taxon>
    </lineage>
</organism>